<protein>
    <recommendedName>
        <fullName evidence="4">Integral membrane protein-like protein</fullName>
    </recommendedName>
</protein>
<dbReference type="Pfam" id="PF06687">
    <property type="entry name" value="SUR7"/>
    <property type="match status" value="1"/>
</dbReference>
<dbReference type="GO" id="GO:0005886">
    <property type="term" value="C:plasma membrane"/>
    <property type="evidence" value="ECO:0007669"/>
    <property type="project" value="InterPro"/>
</dbReference>
<evidence type="ECO:0000313" key="2">
    <source>
        <dbReference type="EMBL" id="KAL1583563.1"/>
    </source>
</evidence>
<dbReference type="PANTHER" id="PTHR28019:SF7">
    <property type="entry name" value="SUR7 PROTEIN"/>
    <property type="match status" value="1"/>
</dbReference>
<dbReference type="PANTHER" id="PTHR28019">
    <property type="entry name" value="CELL MEMBRANE PROTEIN YLR413W-RELATED"/>
    <property type="match status" value="1"/>
</dbReference>
<keyword evidence="1" id="KW-0472">Membrane</keyword>
<dbReference type="GO" id="GO:0031505">
    <property type="term" value="P:fungal-type cell wall organization"/>
    <property type="evidence" value="ECO:0007669"/>
    <property type="project" value="TreeGrafter"/>
</dbReference>
<dbReference type="GO" id="GO:0051285">
    <property type="term" value="C:cell cortex of cell tip"/>
    <property type="evidence" value="ECO:0007669"/>
    <property type="project" value="TreeGrafter"/>
</dbReference>
<evidence type="ECO:0000313" key="3">
    <source>
        <dbReference type="Proteomes" id="UP000803884"/>
    </source>
</evidence>
<dbReference type="EMBL" id="JAAQHG020000034">
    <property type="protein sequence ID" value="KAL1583563.1"/>
    <property type="molecule type" value="Genomic_DNA"/>
</dbReference>
<comment type="caution">
    <text evidence="2">The sequence shown here is derived from an EMBL/GenBank/DDBJ whole genome shotgun (WGS) entry which is preliminary data.</text>
</comment>
<dbReference type="InterPro" id="IPR052413">
    <property type="entry name" value="SUR7_domain"/>
</dbReference>
<organism evidence="2 3">
    <name type="scientific">Cladosporium halotolerans</name>
    <dbReference type="NCBI Taxonomy" id="1052096"/>
    <lineage>
        <taxon>Eukaryota</taxon>
        <taxon>Fungi</taxon>
        <taxon>Dikarya</taxon>
        <taxon>Ascomycota</taxon>
        <taxon>Pezizomycotina</taxon>
        <taxon>Dothideomycetes</taxon>
        <taxon>Dothideomycetidae</taxon>
        <taxon>Cladosporiales</taxon>
        <taxon>Cladosporiaceae</taxon>
        <taxon>Cladosporium</taxon>
    </lineage>
</organism>
<name>A0AB34KJR1_9PEZI</name>
<dbReference type="Proteomes" id="UP000803884">
    <property type="component" value="Unassembled WGS sequence"/>
</dbReference>
<dbReference type="AlphaFoldDB" id="A0AB34KJR1"/>
<sequence>MRFSAIVPVLLSAAALILTFLCIFAGSKPGFMEDYSIVTLNTSRIAQNLLNTTSSESSNPIVSFFDDITNSVQEEINDSLNSLAQDLGLHDFYSAHLLNYCEGFYTPSDLPNATLPRSAISKNVTHCSNRTALFAFNPRATLQRELDDAGHGDLNLTDLAWPEELDDGIRALTAASKATFVLYCVGAALAFVALVAAGVGVFFDGRLSAVVNVVVDSVAFLVLGIASAVVTAVAVKAARIVNEKGEDVGVSAQRGGKFLALTWAATGLLFVAGLVWCGVCVVGGRRRRVSRVKGKGYA</sequence>
<dbReference type="GeneID" id="96009151"/>
<accession>A0AB34KJR1</accession>
<keyword evidence="1" id="KW-1133">Transmembrane helix</keyword>
<proteinExistence type="predicted"/>
<evidence type="ECO:0000256" key="1">
    <source>
        <dbReference type="SAM" id="Phobius"/>
    </source>
</evidence>
<feature type="transmembrane region" description="Helical" evidence="1">
    <location>
        <begin position="258"/>
        <end position="283"/>
    </location>
</feature>
<feature type="transmembrane region" description="Helical" evidence="1">
    <location>
        <begin position="180"/>
        <end position="203"/>
    </location>
</feature>
<keyword evidence="1" id="KW-0812">Transmembrane</keyword>
<dbReference type="RefSeq" id="XP_069226670.1">
    <property type="nucleotide sequence ID" value="XM_069376313.1"/>
</dbReference>
<reference evidence="2 3" key="1">
    <citation type="journal article" date="2020" name="Microbiol. Resour. Announc.">
        <title>Draft Genome Sequence of a Cladosporium Species Isolated from the Mesophotic Ascidian Didemnum maculosum.</title>
        <authorList>
            <person name="Gioti A."/>
            <person name="Siaperas R."/>
            <person name="Nikolaivits E."/>
            <person name="Le Goff G."/>
            <person name="Ouazzani J."/>
            <person name="Kotoulas G."/>
            <person name="Topakas E."/>
        </authorList>
    </citation>
    <scope>NUCLEOTIDE SEQUENCE [LARGE SCALE GENOMIC DNA]</scope>
    <source>
        <strain evidence="2 3">TM138-S3</strain>
    </source>
</reference>
<feature type="transmembrane region" description="Helical" evidence="1">
    <location>
        <begin position="210"/>
        <end position="238"/>
    </location>
</feature>
<dbReference type="InterPro" id="IPR009571">
    <property type="entry name" value="SUR7/Rim9-like_fungi"/>
</dbReference>
<keyword evidence="3" id="KW-1185">Reference proteome</keyword>
<gene>
    <name evidence="2" type="ORF">WHR41_07709</name>
</gene>
<evidence type="ECO:0008006" key="4">
    <source>
        <dbReference type="Google" id="ProtNLM"/>
    </source>
</evidence>